<name>A0A6P1XYR3_9SPIR</name>
<dbReference type="SUPFAM" id="SSF56601">
    <property type="entry name" value="beta-lactamase/transpeptidase-like"/>
    <property type="match status" value="1"/>
</dbReference>
<dbReference type="GO" id="GO:0008658">
    <property type="term" value="F:penicillin binding"/>
    <property type="evidence" value="ECO:0007669"/>
    <property type="project" value="InterPro"/>
</dbReference>
<dbReference type="Pfam" id="PF00905">
    <property type="entry name" value="Transpeptidase"/>
    <property type="match status" value="1"/>
</dbReference>
<dbReference type="InterPro" id="IPR012338">
    <property type="entry name" value="Beta-lactam/transpept-like"/>
</dbReference>
<dbReference type="SMART" id="SM00740">
    <property type="entry name" value="PASTA"/>
    <property type="match status" value="1"/>
</dbReference>
<dbReference type="AlphaFoldDB" id="A0A6P1XYR3"/>
<dbReference type="GO" id="GO:0005886">
    <property type="term" value="C:plasma membrane"/>
    <property type="evidence" value="ECO:0007669"/>
    <property type="project" value="TreeGrafter"/>
</dbReference>
<evidence type="ECO:0000313" key="6">
    <source>
        <dbReference type="EMBL" id="QHX42229.1"/>
    </source>
</evidence>
<evidence type="ECO:0000256" key="4">
    <source>
        <dbReference type="SAM" id="Phobius"/>
    </source>
</evidence>
<dbReference type="RefSeq" id="WP_162662042.1">
    <property type="nucleotide sequence ID" value="NZ_CP048020.1"/>
</dbReference>
<keyword evidence="4" id="KW-1133">Transmembrane helix</keyword>
<comment type="subcellular location">
    <subcellularLocation>
        <location evidence="1">Membrane</location>
    </subcellularLocation>
</comment>
<dbReference type="InterPro" id="IPR050515">
    <property type="entry name" value="Beta-lactam/transpept"/>
</dbReference>
<dbReference type="Pfam" id="PF03717">
    <property type="entry name" value="PBP_dimer"/>
    <property type="match status" value="1"/>
</dbReference>
<dbReference type="EMBL" id="CP048020">
    <property type="protein sequence ID" value="QHX42229.1"/>
    <property type="molecule type" value="Genomic_DNA"/>
</dbReference>
<protein>
    <submittedName>
        <fullName evidence="6">Transpeptidase family protein</fullName>
    </submittedName>
</protein>
<evidence type="ECO:0000256" key="3">
    <source>
        <dbReference type="ARBA" id="ARBA00023136"/>
    </source>
</evidence>
<dbReference type="KEGG" id="trz:GWP43_00795"/>
<feature type="domain" description="PASTA" evidence="5">
    <location>
        <begin position="565"/>
        <end position="625"/>
    </location>
</feature>
<keyword evidence="4" id="KW-0812">Transmembrane</keyword>
<dbReference type="Gene3D" id="3.30.450.330">
    <property type="match status" value="1"/>
</dbReference>
<dbReference type="Proteomes" id="UP000464374">
    <property type="component" value="Chromosome"/>
</dbReference>
<dbReference type="GO" id="GO:0071555">
    <property type="term" value="P:cell wall organization"/>
    <property type="evidence" value="ECO:0007669"/>
    <property type="project" value="TreeGrafter"/>
</dbReference>
<dbReference type="PANTHER" id="PTHR30627">
    <property type="entry name" value="PEPTIDOGLYCAN D,D-TRANSPEPTIDASE"/>
    <property type="match status" value="1"/>
</dbReference>
<dbReference type="PANTHER" id="PTHR30627:SF1">
    <property type="entry name" value="PEPTIDOGLYCAN D,D-TRANSPEPTIDASE FTSI"/>
    <property type="match status" value="1"/>
</dbReference>
<dbReference type="SUPFAM" id="SSF56519">
    <property type="entry name" value="Penicillin binding protein dimerisation domain"/>
    <property type="match status" value="1"/>
</dbReference>
<sequence>MELNHFISKKRIIFFIGLLLIFTGLIAAKYARAMLGAEPEVRTVKKTRERGSILDRNGKILAAATTLYNLSVNKTLIGDVNRLVNILSPILEISESELLDKIQASKSNFLYLKKKLSENEKDILKDAIREYNLKGIRLEAVANRIYPENALASTLIGYLGDDGKGLAGIEYSMQNILSPPEGTAGADKNGYTVALTIDASIQYMLQQIAERTMKSSKAEAVIFLAADAKTGEILAYINEPSVDLAHFTSSKKEERFDRPAYFIYEPGSVFKIFSIASFLELGTTKDSDVYTCDAQFAFKPRQLSEKKDQNVIRCLRVHGQVTPRDIIRFSCNDGMAQIADKTDAAAFAEKLRAFGFGKKTGLELPGEAAGIFAPVSSWSARTKHTIAIGQEIGVTSLQIVQAATAFTNKGKTLKLSLLSEILDSAGKPVYRHKPKSLEQVISAQTAKTVLGYMQTAADDGTGFRASIKGVPISVKTGTAQMAQADGRGYSSTDYLSSCIGIFPVDDPQIILYMAVIRPVGETYGSLVAAPAISEAANAIIDYRGMGRANAPNVTHTGIIQSHRQTPVTVGDTMPDLIGTPKRLLLDLLGRTDITVKLTGDGYVTAQSPAAGTPVVKGMIIELTLE</sequence>
<dbReference type="SUPFAM" id="SSF54184">
    <property type="entry name" value="Penicillin-binding protein 2x (pbp-2x), c-terminal domain"/>
    <property type="match status" value="1"/>
</dbReference>
<proteinExistence type="predicted"/>
<dbReference type="InterPro" id="IPR005543">
    <property type="entry name" value="PASTA_dom"/>
</dbReference>
<dbReference type="Pfam" id="PF03793">
    <property type="entry name" value="PASTA"/>
    <property type="match status" value="1"/>
</dbReference>
<keyword evidence="2" id="KW-0645">Protease</keyword>
<organism evidence="6 7">
    <name type="scientific">Treponema vincentii</name>
    <dbReference type="NCBI Taxonomy" id="69710"/>
    <lineage>
        <taxon>Bacteria</taxon>
        <taxon>Pseudomonadati</taxon>
        <taxon>Spirochaetota</taxon>
        <taxon>Spirochaetia</taxon>
        <taxon>Spirochaetales</taxon>
        <taxon>Treponemataceae</taxon>
        <taxon>Treponema</taxon>
    </lineage>
</organism>
<keyword evidence="3 4" id="KW-0472">Membrane</keyword>
<evidence type="ECO:0000259" key="5">
    <source>
        <dbReference type="PROSITE" id="PS51178"/>
    </source>
</evidence>
<keyword evidence="2" id="KW-0121">Carboxypeptidase</keyword>
<dbReference type="CDD" id="cd06575">
    <property type="entry name" value="PASTA_Pbp2x-like_2"/>
    <property type="match status" value="1"/>
</dbReference>
<accession>A0A6P1XYR3</accession>
<evidence type="ECO:0000256" key="1">
    <source>
        <dbReference type="ARBA" id="ARBA00004370"/>
    </source>
</evidence>
<evidence type="ECO:0000313" key="7">
    <source>
        <dbReference type="Proteomes" id="UP000464374"/>
    </source>
</evidence>
<dbReference type="InterPro" id="IPR036138">
    <property type="entry name" value="PBP_dimer_sf"/>
</dbReference>
<feature type="transmembrane region" description="Helical" evidence="4">
    <location>
        <begin position="12"/>
        <end position="31"/>
    </location>
</feature>
<evidence type="ECO:0000256" key="2">
    <source>
        <dbReference type="ARBA" id="ARBA00022645"/>
    </source>
</evidence>
<dbReference type="InterPro" id="IPR005311">
    <property type="entry name" value="PBP_dimer"/>
</dbReference>
<dbReference type="InterPro" id="IPR001460">
    <property type="entry name" value="PCN-bd_Tpept"/>
</dbReference>
<dbReference type="GO" id="GO:0004180">
    <property type="term" value="F:carboxypeptidase activity"/>
    <property type="evidence" value="ECO:0007669"/>
    <property type="project" value="UniProtKB-KW"/>
</dbReference>
<gene>
    <name evidence="6" type="ORF">GWP43_00795</name>
</gene>
<keyword evidence="2" id="KW-0378">Hydrolase</keyword>
<dbReference type="Gene3D" id="3.90.1310.10">
    <property type="entry name" value="Penicillin-binding protein 2a (Domain 2)"/>
    <property type="match status" value="1"/>
</dbReference>
<reference evidence="6 7" key="1">
    <citation type="submission" date="2020-01" db="EMBL/GenBank/DDBJ databases">
        <title>Complete genome sequence of a human oral phylogroup 1 Treponema sp. strain ATCC 700766, originally isolated from periodontitis dental plaque.</title>
        <authorList>
            <person name="Chan Y."/>
            <person name="Huo Y.-B."/>
            <person name="Yu X.-L."/>
            <person name="Zeng H."/>
            <person name="Leung W.-K."/>
            <person name="Watt R.M."/>
        </authorList>
    </citation>
    <scope>NUCLEOTIDE SEQUENCE [LARGE SCALE GENOMIC DNA]</scope>
    <source>
        <strain evidence="6 7">OMZ 804</strain>
    </source>
</reference>
<dbReference type="PROSITE" id="PS51178">
    <property type="entry name" value="PASTA"/>
    <property type="match status" value="1"/>
</dbReference>
<dbReference type="Gene3D" id="3.40.710.10">
    <property type="entry name" value="DD-peptidase/beta-lactamase superfamily"/>
    <property type="match status" value="1"/>
</dbReference>